<dbReference type="Pfam" id="PF00581">
    <property type="entry name" value="Rhodanese"/>
    <property type="match status" value="1"/>
</dbReference>
<dbReference type="EMBL" id="JANBOH010000029">
    <property type="protein sequence ID" value="KAJ1647444.1"/>
    <property type="molecule type" value="Genomic_DNA"/>
</dbReference>
<dbReference type="Proteomes" id="UP001145021">
    <property type="component" value="Unassembled WGS sequence"/>
</dbReference>
<dbReference type="EC" id="3.1.3.48" evidence="2 10"/>
<protein>
    <recommendedName>
        <fullName evidence="9 10">M-phase inducer phosphatase</fullName>
        <ecNumber evidence="2 10">3.1.3.48</ecNumber>
    </recommendedName>
</protein>
<keyword evidence="6 10" id="KW-0904">Protein phosphatase</keyword>
<name>A0A9W7XPH7_9FUNG</name>
<comment type="caution">
    <text evidence="13">The sequence shown here is derived from an EMBL/GenBank/DDBJ whole genome shotgun (WGS) entry which is preliminary data.</text>
</comment>
<organism evidence="13 14">
    <name type="scientific">Coemansia asiatica</name>
    <dbReference type="NCBI Taxonomy" id="1052880"/>
    <lineage>
        <taxon>Eukaryota</taxon>
        <taxon>Fungi</taxon>
        <taxon>Fungi incertae sedis</taxon>
        <taxon>Zoopagomycota</taxon>
        <taxon>Kickxellomycotina</taxon>
        <taxon>Kickxellomycetes</taxon>
        <taxon>Kickxellales</taxon>
        <taxon>Kickxellaceae</taxon>
        <taxon>Coemansia</taxon>
    </lineage>
</organism>
<reference evidence="13" key="1">
    <citation type="submission" date="2022-07" db="EMBL/GenBank/DDBJ databases">
        <title>Phylogenomic reconstructions and comparative analyses of Kickxellomycotina fungi.</title>
        <authorList>
            <person name="Reynolds N.K."/>
            <person name="Stajich J.E."/>
            <person name="Barry K."/>
            <person name="Grigoriev I.V."/>
            <person name="Crous P."/>
            <person name="Smith M.E."/>
        </authorList>
    </citation>
    <scope>NUCLEOTIDE SEQUENCE</scope>
    <source>
        <strain evidence="13">NBRC 105413</strain>
    </source>
</reference>
<proteinExistence type="inferred from homology"/>
<dbReference type="CDD" id="cd01530">
    <property type="entry name" value="Cdc25"/>
    <property type="match status" value="1"/>
</dbReference>
<keyword evidence="3 10" id="KW-0132">Cell division</keyword>
<dbReference type="InterPro" id="IPR036873">
    <property type="entry name" value="Rhodanese-like_dom_sf"/>
</dbReference>
<feature type="region of interest" description="Disordered" evidence="11">
    <location>
        <begin position="169"/>
        <end position="222"/>
    </location>
</feature>
<dbReference type="GO" id="GO:0110032">
    <property type="term" value="P:positive regulation of G2/MI transition of meiotic cell cycle"/>
    <property type="evidence" value="ECO:0007669"/>
    <property type="project" value="TreeGrafter"/>
</dbReference>
<dbReference type="PROSITE" id="PS50206">
    <property type="entry name" value="RHODANESE_3"/>
    <property type="match status" value="1"/>
</dbReference>
<evidence type="ECO:0000256" key="2">
    <source>
        <dbReference type="ARBA" id="ARBA00013064"/>
    </source>
</evidence>
<evidence type="ECO:0000259" key="12">
    <source>
        <dbReference type="PROSITE" id="PS50206"/>
    </source>
</evidence>
<evidence type="ECO:0000256" key="10">
    <source>
        <dbReference type="RuleBase" id="RU368028"/>
    </source>
</evidence>
<evidence type="ECO:0000256" key="3">
    <source>
        <dbReference type="ARBA" id="ARBA00022618"/>
    </source>
</evidence>
<dbReference type="GO" id="GO:0051301">
    <property type="term" value="P:cell division"/>
    <property type="evidence" value="ECO:0007669"/>
    <property type="project" value="UniProtKB-UniRule"/>
</dbReference>
<gene>
    <name evidence="13" type="primary">MIH1</name>
    <name evidence="13" type="ORF">LPJ64_001164</name>
</gene>
<dbReference type="FunFam" id="3.40.250.10:FF:000021">
    <property type="entry name" value="M-phase inducer phosphatase cdc-25.2"/>
    <property type="match status" value="1"/>
</dbReference>
<evidence type="ECO:0000256" key="6">
    <source>
        <dbReference type="ARBA" id="ARBA00022912"/>
    </source>
</evidence>
<dbReference type="GO" id="GO:0010971">
    <property type="term" value="P:positive regulation of G2/M transition of mitotic cell cycle"/>
    <property type="evidence" value="ECO:0007669"/>
    <property type="project" value="TreeGrafter"/>
</dbReference>
<dbReference type="PANTHER" id="PTHR10828:SF17">
    <property type="entry name" value="PROTEIN-TYROSINE-PHOSPHATASE"/>
    <property type="match status" value="1"/>
</dbReference>
<dbReference type="GO" id="GO:0004725">
    <property type="term" value="F:protein tyrosine phosphatase activity"/>
    <property type="evidence" value="ECO:0007669"/>
    <property type="project" value="UniProtKB-UniRule"/>
</dbReference>
<evidence type="ECO:0000256" key="11">
    <source>
        <dbReference type="SAM" id="MobiDB-lite"/>
    </source>
</evidence>
<dbReference type="GO" id="GO:0000086">
    <property type="term" value="P:G2/M transition of mitotic cell cycle"/>
    <property type="evidence" value="ECO:0007669"/>
    <property type="project" value="TreeGrafter"/>
</dbReference>
<evidence type="ECO:0000256" key="5">
    <source>
        <dbReference type="ARBA" id="ARBA00022801"/>
    </source>
</evidence>
<comment type="similarity">
    <text evidence="1 10">Belongs to the MPI phosphatase family.</text>
</comment>
<evidence type="ECO:0000256" key="8">
    <source>
        <dbReference type="ARBA" id="ARBA00051722"/>
    </source>
</evidence>
<feature type="compositionally biased region" description="Polar residues" evidence="11">
    <location>
        <begin position="195"/>
        <end position="219"/>
    </location>
</feature>
<comment type="function">
    <text evidence="10">Tyrosine protein phosphatase which functions as a dosage-dependent inducer of mitotic progression.</text>
</comment>
<dbReference type="InterPro" id="IPR000751">
    <property type="entry name" value="MPI_Phosphatase"/>
</dbReference>
<feature type="domain" description="Rhodanese" evidence="12">
    <location>
        <begin position="331"/>
        <end position="436"/>
    </location>
</feature>
<evidence type="ECO:0000256" key="1">
    <source>
        <dbReference type="ARBA" id="ARBA00011065"/>
    </source>
</evidence>
<evidence type="ECO:0000256" key="4">
    <source>
        <dbReference type="ARBA" id="ARBA00022776"/>
    </source>
</evidence>
<evidence type="ECO:0000313" key="14">
    <source>
        <dbReference type="Proteomes" id="UP001145021"/>
    </source>
</evidence>
<dbReference type="PRINTS" id="PR00716">
    <property type="entry name" value="MPIPHPHTASE"/>
</dbReference>
<evidence type="ECO:0000313" key="13">
    <source>
        <dbReference type="EMBL" id="KAJ1647444.1"/>
    </source>
</evidence>
<accession>A0A9W7XPH7</accession>
<dbReference type="SMART" id="SM00450">
    <property type="entry name" value="RHOD"/>
    <property type="match status" value="1"/>
</dbReference>
<dbReference type="GO" id="GO:0005634">
    <property type="term" value="C:nucleus"/>
    <property type="evidence" value="ECO:0007669"/>
    <property type="project" value="TreeGrafter"/>
</dbReference>
<keyword evidence="4 10" id="KW-0498">Mitosis</keyword>
<dbReference type="Gene3D" id="3.40.250.10">
    <property type="entry name" value="Rhodanese-like domain"/>
    <property type="match status" value="1"/>
</dbReference>
<dbReference type="GO" id="GO:0005737">
    <property type="term" value="C:cytoplasm"/>
    <property type="evidence" value="ECO:0007669"/>
    <property type="project" value="TreeGrafter"/>
</dbReference>
<keyword evidence="5 10" id="KW-0378">Hydrolase</keyword>
<feature type="region of interest" description="Disordered" evidence="11">
    <location>
        <begin position="1"/>
        <end position="22"/>
    </location>
</feature>
<evidence type="ECO:0000256" key="7">
    <source>
        <dbReference type="ARBA" id="ARBA00023306"/>
    </source>
</evidence>
<feature type="compositionally biased region" description="Polar residues" evidence="11">
    <location>
        <begin position="1"/>
        <end position="15"/>
    </location>
</feature>
<dbReference type="PANTHER" id="PTHR10828">
    <property type="entry name" value="M-PHASE INDUCER PHOSPHATASE DUAL SPECIFICITY PHOSPHATASE CDC25"/>
    <property type="match status" value="1"/>
</dbReference>
<comment type="catalytic activity">
    <reaction evidence="8 10">
        <text>O-phospho-L-tyrosyl-[protein] + H2O = L-tyrosyl-[protein] + phosphate</text>
        <dbReference type="Rhea" id="RHEA:10684"/>
        <dbReference type="Rhea" id="RHEA-COMP:10136"/>
        <dbReference type="Rhea" id="RHEA-COMP:20101"/>
        <dbReference type="ChEBI" id="CHEBI:15377"/>
        <dbReference type="ChEBI" id="CHEBI:43474"/>
        <dbReference type="ChEBI" id="CHEBI:46858"/>
        <dbReference type="ChEBI" id="CHEBI:61978"/>
        <dbReference type="EC" id="3.1.3.48"/>
    </reaction>
</comment>
<sequence length="495" mass="54425">MNTVASAEQHQSSSYLGGMATPNPFSDDISTPCKTASSSRHSSLVVAAGAETTQTCATAVSRSGSPIGTLVKDIQSSLHLKGTINLDRDNMKPPPAFEPFRCESPFEIKTQSTPLLLKSRKRAMEEMSPGLGLGANSPTPALWNRSRGRKIRGSVLAGSPGLCGMTLFGREDDQNAENDSSLDDEGSLSMIPRIRSSTMRSGPLEQSTLDCTPSRSLGSKNKRIRSTSKCIPTFLPIQEECDAELVTMTPSRTPVTTQSAAFLSPTTSSVGAAAAAVACAATPTAQPVFSPFAKSRPECHLLPCSPASTDSIMRVEAQIVSELLSGQYDNLYDEKIFVDCRFPYEYEGGHIAGASNAPTLEALEKLLLERPISNKRVVVILHCEYSIQRAPSMASHLRRRDREVNMHRYPTLHYPEIYVLKGGYRNFFSYFKTQCEPQNYVEMNDQAFAVDCRQRMMQFNRQFKRTKIADAWGWEIDFFVDVAGEAQENGEDAER</sequence>
<dbReference type="SUPFAM" id="SSF52821">
    <property type="entry name" value="Rhodanese/Cell cycle control phosphatase"/>
    <property type="match status" value="1"/>
</dbReference>
<keyword evidence="14" id="KW-1185">Reference proteome</keyword>
<evidence type="ECO:0000256" key="9">
    <source>
        <dbReference type="ARBA" id="ARBA00067190"/>
    </source>
</evidence>
<dbReference type="InterPro" id="IPR001763">
    <property type="entry name" value="Rhodanese-like_dom"/>
</dbReference>
<dbReference type="AlphaFoldDB" id="A0A9W7XPH7"/>
<keyword evidence="7 10" id="KW-0131">Cell cycle</keyword>
<feature type="compositionally biased region" description="Acidic residues" evidence="11">
    <location>
        <begin position="174"/>
        <end position="186"/>
    </location>
</feature>